<feature type="compositionally biased region" description="Basic and acidic residues" evidence="1">
    <location>
        <begin position="537"/>
        <end position="570"/>
    </location>
</feature>
<feature type="compositionally biased region" description="Low complexity" evidence="1">
    <location>
        <begin position="579"/>
        <end position="599"/>
    </location>
</feature>
<dbReference type="AlphaFoldDB" id="A0A9W6VDI5"/>
<accession>A0A9W6VDI5</accession>
<reference evidence="2" key="1">
    <citation type="submission" date="2023-03" db="EMBL/GenBank/DDBJ databases">
        <title>Amycolatopsis taiwanensis NBRC 103393.</title>
        <authorList>
            <person name="Ichikawa N."/>
            <person name="Sato H."/>
            <person name="Tonouchi N."/>
        </authorList>
    </citation>
    <scope>NUCLEOTIDE SEQUENCE</scope>
    <source>
        <strain evidence="2">NBRC 103393</strain>
    </source>
</reference>
<feature type="compositionally biased region" description="Basic and acidic residues" evidence="1">
    <location>
        <begin position="520"/>
        <end position="529"/>
    </location>
</feature>
<sequence>MSDFADVLYDNSFQMSVAKPAFDKTFKPEDVQQMRALLDDPNVSNENKQNMLYALSDMKALSDGEVFKYAKQIGVEGPDALDIAKGGRDPMRNLVNAKASLAAGSEQQRQGQAKDQIDAGQKRLDEGNFSNSDEIIDQADAGLKIFDEFYPRYTKAGGQPTQGMSADVGGTGLDPNSLRAATAELRGINFAAFSADADALTQAGKAVSDSSGQLGQAWNNNMTEWKGSGATAANQFKSKLDSGAQVFTQALNSAPGTITQGIDTIKKQLVDFAENCLKQWGDGKMAQLTPQDVDNLLQSKQQLPGIISDLQQKIQELNNRSTLDKIVGGVIGFFVGGPIGAIAGVVGVSFADKITEDNIGEETQKYQQALTDTETKLQQFVSDYSTRAGSVQEQVANTKQGVQQSYDALLQGLGKGLEQDPFAKVGDPNQQGGDSGGGGGKTGGGGGTGGGGSGGGGTGGGGGMPPSTTPSTQPGQAEPSDPAAVADAAKKEAAEGINPITGKALEVDPSTGEPYPIDPKTGEAIKDAGETLTVQHGDNKIEMSEPGKDGKMDIKIDDGHGGAKDFKLDWGDGTSSPNPADAAQQAGDAAQQAADPAQHAGEKTYTPGPDGKIHIEDGNLKITAERPQGADGPTVVTVDDGTGKPTTYTLGESGAQAADTGTPAHAAGAATPAQPVEAGAAQAASTPGAQQSSGFAAPGGIDVEHTAEPAGAGSGTAQQSSGFAAPGGLDIEHTAEPAAAGPDTGQQTTPASTSGGLFGDSGSGGGSLFGDSGTGAGAVSGTLVGDAGSLQPGAHTGVDPQPAAIGAAPPAAVGAAPPAAHDPAGQQAALGASGFGGSGGMGMMGGMMGGMGAAGGGGEDTERSSRAYRVDGGIFNTSGAGGRISGSLDDDR</sequence>
<dbReference type="EMBL" id="BSTI01000001">
    <property type="protein sequence ID" value="GLY63502.1"/>
    <property type="molecule type" value="Genomic_DNA"/>
</dbReference>
<organism evidence="2 3">
    <name type="scientific">Amycolatopsis taiwanensis</name>
    <dbReference type="NCBI Taxonomy" id="342230"/>
    <lineage>
        <taxon>Bacteria</taxon>
        <taxon>Bacillati</taxon>
        <taxon>Actinomycetota</taxon>
        <taxon>Actinomycetes</taxon>
        <taxon>Pseudonocardiales</taxon>
        <taxon>Pseudonocardiaceae</taxon>
        <taxon>Amycolatopsis</taxon>
    </lineage>
</organism>
<gene>
    <name evidence="2" type="ORF">Atai01_01210</name>
</gene>
<keyword evidence="3" id="KW-1185">Reference proteome</keyword>
<feature type="region of interest" description="Disordered" evidence="1">
    <location>
        <begin position="419"/>
        <end position="773"/>
    </location>
</feature>
<feature type="compositionally biased region" description="Low complexity" evidence="1">
    <location>
        <begin position="655"/>
        <end position="694"/>
    </location>
</feature>
<feature type="region of interest" description="Disordered" evidence="1">
    <location>
        <begin position="787"/>
        <end position="831"/>
    </location>
</feature>
<dbReference type="Proteomes" id="UP001165136">
    <property type="component" value="Unassembled WGS sequence"/>
</dbReference>
<proteinExistence type="predicted"/>
<feature type="compositionally biased region" description="Low complexity" evidence="1">
    <location>
        <begin position="715"/>
        <end position="724"/>
    </location>
</feature>
<comment type="caution">
    <text evidence="2">The sequence shown here is derived from an EMBL/GenBank/DDBJ whole genome shotgun (WGS) entry which is preliminary data.</text>
</comment>
<feature type="compositionally biased region" description="Gly residues" evidence="1">
    <location>
        <begin position="433"/>
        <end position="464"/>
    </location>
</feature>
<evidence type="ECO:0000256" key="1">
    <source>
        <dbReference type="SAM" id="MobiDB-lite"/>
    </source>
</evidence>
<dbReference type="RefSeq" id="WP_285485497.1">
    <property type="nucleotide sequence ID" value="NZ_BSTI01000001.1"/>
</dbReference>
<evidence type="ECO:0000313" key="2">
    <source>
        <dbReference type="EMBL" id="GLY63502.1"/>
    </source>
</evidence>
<dbReference type="SUPFAM" id="SSF140453">
    <property type="entry name" value="EsxAB dimer-like"/>
    <property type="match status" value="1"/>
</dbReference>
<feature type="compositionally biased region" description="Gly residues" evidence="1">
    <location>
        <begin position="756"/>
        <end position="773"/>
    </location>
</feature>
<feature type="compositionally biased region" description="Low complexity" evidence="1">
    <location>
        <begin position="800"/>
        <end position="831"/>
    </location>
</feature>
<name>A0A9W6VDI5_9PSEU</name>
<dbReference type="InterPro" id="IPR036689">
    <property type="entry name" value="ESAT-6-like_sf"/>
</dbReference>
<protein>
    <recommendedName>
        <fullName evidence="4">WXG100 family type VII secretion target</fullName>
    </recommendedName>
</protein>
<feature type="compositionally biased region" description="Low complexity" evidence="1">
    <location>
        <begin position="465"/>
        <end position="487"/>
    </location>
</feature>
<evidence type="ECO:0000313" key="3">
    <source>
        <dbReference type="Proteomes" id="UP001165136"/>
    </source>
</evidence>
<evidence type="ECO:0008006" key="4">
    <source>
        <dbReference type="Google" id="ProtNLM"/>
    </source>
</evidence>